<evidence type="ECO:0000256" key="1">
    <source>
        <dbReference type="ARBA" id="ARBA00023122"/>
    </source>
</evidence>
<proteinExistence type="predicted"/>
<feature type="domain" description="CBS" evidence="2">
    <location>
        <begin position="14"/>
        <end position="64"/>
    </location>
</feature>
<organism evidence="3 4">
    <name type="scientific">Kitasatospora phosalacinea</name>
    <dbReference type="NCBI Taxonomy" id="2065"/>
    <lineage>
        <taxon>Bacteria</taxon>
        <taxon>Bacillati</taxon>
        <taxon>Actinomycetota</taxon>
        <taxon>Actinomycetes</taxon>
        <taxon>Kitasatosporales</taxon>
        <taxon>Streptomycetaceae</taxon>
        <taxon>Kitasatospora</taxon>
    </lineage>
</organism>
<dbReference type="InterPro" id="IPR046342">
    <property type="entry name" value="CBS_dom_sf"/>
</dbReference>
<evidence type="ECO:0000259" key="2">
    <source>
        <dbReference type="Pfam" id="PF00571"/>
    </source>
</evidence>
<dbReference type="Gene3D" id="3.10.580.10">
    <property type="entry name" value="CBS-domain"/>
    <property type="match status" value="1"/>
</dbReference>
<keyword evidence="1" id="KW-0129">CBS domain</keyword>
<accession>A0A9W6QC14</accession>
<feature type="domain" description="CBS" evidence="2">
    <location>
        <begin position="79"/>
        <end position="124"/>
    </location>
</feature>
<comment type="caution">
    <text evidence="3">The sequence shown here is derived from an EMBL/GenBank/DDBJ whole genome shotgun (WGS) entry which is preliminary data.</text>
</comment>
<dbReference type="Proteomes" id="UP001165041">
    <property type="component" value="Unassembled WGS sequence"/>
</dbReference>
<dbReference type="InterPro" id="IPR051257">
    <property type="entry name" value="Diverse_CBS-Domain"/>
</dbReference>
<reference evidence="3" key="1">
    <citation type="submission" date="2023-02" db="EMBL/GenBank/DDBJ databases">
        <title>Kitasatospora phosalacinea NBRC 14627.</title>
        <authorList>
            <person name="Ichikawa N."/>
            <person name="Sato H."/>
            <person name="Tonouchi N."/>
        </authorList>
    </citation>
    <scope>NUCLEOTIDE SEQUENCE</scope>
    <source>
        <strain evidence="3">NBRC 14627</strain>
    </source>
</reference>
<dbReference type="RefSeq" id="WP_285739071.1">
    <property type="nucleotide sequence ID" value="NZ_BSSA01000025.1"/>
</dbReference>
<dbReference type="PANTHER" id="PTHR43080">
    <property type="entry name" value="CBS DOMAIN-CONTAINING PROTEIN CBSX3, MITOCHONDRIAL"/>
    <property type="match status" value="1"/>
</dbReference>
<dbReference type="PANTHER" id="PTHR43080:SF26">
    <property type="entry name" value="REGULATORY PROTEIN"/>
    <property type="match status" value="1"/>
</dbReference>
<dbReference type="SUPFAM" id="SSF54631">
    <property type="entry name" value="CBS-domain pair"/>
    <property type="match status" value="1"/>
</dbReference>
<dbReference type="EMBL" id="BSSA01000025">
    <property type="protein sequence ID" value="GLW73424.1"/>
    <property type="molecule type" value="Genomic_DNA"/>
</dbReference>
<dbReference type="AlphaFoldDB" id="A0A9W6QC14"/>
<protein>
    <recommendedName>
        <fullName evidence="2">CBS domain-containing protein</fullName>
    </recommendedName>
</protein>
<evidence type="ECO:0000313" key="4">
    <source>
        <dbReference type="Proteomes" id="UP001165041"/>
    </source>
</evidence>
<gene>
    <name evidence="3" type="ORF">Kpho02_57230</name>
</gene>
<sequence length="126" mass="13644">MTISLERPATATTVGDLMKHPELQISDDVTADTAMDILHSSGADHVLVRADDGRCAGLLTRLHLAPFQARSWYTERTPVRDIALDRAPFATADMPAADALAAMRARGLDTWPVVDHDGHAIGLLDF</sequence>
<dbReference type="InterPro" id="IPR000644">
    <property type="entry name" value="CBS_dom"/>
</dbReference>
<evidence type="ECO:0000313" key="3">
    <source>
        <dbReference type="EMBL" id="GLW73424.1"/>
    </source>
</evidence>
<name>A0A9W6QC14_9ACTN</name>
<dbReference type="Pfam" id="PF00571">
    <property type="entry name" value="CBS"/>
    <property type="match status" value="2"/>
</dbReference>